<dbReference type="EMBL" id="JBBHJY010000004">
    <property type="protein sequence ID" value="MEJ6010334.1"/>
    <property type="molecule type" value="Genomic_DNA"/>
</dbReference>
<comment type="caution">
    <text evidence="1">The sequence shown here is derived from an EMBL/GenBank/DDBJ whole genome shotgun (WGS) entry which is preliminary data.</text>
</comment>
<reference evidence="1 2" key="1">
    <citation type="submission" date="2024-03" db="EMBL/GenBank/DDBJ databases">
        <authorList>
            <person name="Jo J.-H."/>
        </authorList>
    </citation>
    <scope>NUCLEOTIDE SEQUENCE [LARGE SCALE GENOMIC DNA]</scope>
    <source>
        <strain evidence="1 2">AS3R-12</strain>
    </source>
</reference>
<accession>A0ABU8S8V7</accession>
<sequence length="401" mass="41589">MRIERDSETGSHQVLKALAAGVAVAALAIVAHVGRIAESSVAGAVPALGAFGPGKMGQLRAMQLDQTGAVPAGAAELGREALAKAPLAYEPFMAVAASGFREKAAIGTAADAKLLTEALRRNPRSREARYFLMRHALGSGDLNGAVGHIAVLNRLTNGVTDQLMPGLGAAIRSEKQVDEAVTALAPHPELLEPFLKGFSAKAKPAALSTRLVQRLPRSSFANPAVRRQAIRLLISAQAFTQARGLWGAGAASSGLIHSPDFSDTKAPPPFNWDLRADATGAAERDPAGGLAIDYFGRTPGPLVSQLLTLAPGTYKARLDYRTTGGTPGALGVQMTCAGKDLRVFDQPLTGAAGVSQALVVTFTVPQGCPGQQLAIAGRMQESRDSQQALVQKLDVTTGAAK</sequence>
<evidence type="ECO:0000313" key="2">
    <source>
        <dbReference type="Proteomes" id="UP001379235"/>
    </source>
</evidence>
<proteinExistence type="predicted"/>
<organism evidence="1 2">
    <name type="scientific">Novosphingobium aquae</name>
    <dbReference type="NCBI Taxonomy" id="3133435"/>
    <lineage>
        <taxon>Bacteria</taxon>
        <taxon>Pseudomonadati</taxon>
        <taxon>Pseudomonadota</taxon>
        <taxon>Alphaproteobacteria</taxon>
        <taxon>Sphingomonadales</taxon>
        <taxon>Sphingomonadaceae</taxon>
        <taxon>Novosphingobium</taxon>
    </lineage>
</organism>
<dbReference type="RefSeq" id="WP_339966899.1">
    <property type="nucleotide sequence ID" value="NZ_JBBHJY010000004.1"/>
</dbReference>
<name>A0ABU8S8V7_9SPHN</name>
<dbReference type="Proteomes" id="UP001379235">
    <property type="component" value="Unassembled WGS sequence"/>
</dbReference>
<evidence type="ECO:0000313" key="1">
    <source>
        <dbReference type="EMBL" id="MEJ6010334.1"/>
    </source>
</evidence>
<gene>
    <name evidence="1" type="ORF">WG900_10425</name>
</gene>
<keyword evidence="2" id="KW-1185">Reference proteome</keyword>
<protein>
    <submittedName>
        <fullName evidence="1">Uncharacterized protein</fullName>
    </submittedName>
</protein>